<sequence length="389" mass="43152">MPDEGTVCDEGSMSAISFCAVGDTWFQSWGESYNPNLAPLFRLSDATIDAEGELDYFSVTSHQMRDRMELLGIDLAATRIAFTNGYTETPDEHRPETFDFCDWMAKGREVVASSGFFDYEIDNAWIDHAVDIRYIMRALIEMHPDDAPVVWNLADVILRGHVSPDPALCERELESIRKISVSNFPVVVLTEGSTDATLLAGSLKLIHPHLVDFIKFMDFGPGVEGSASALLRNVRAFAASGIANRVIAIFDNDTAASEVLSSLKTSMPDNFRISRYPNIEMGISYPTVGPTGWEMAEVNGRAGCLELYFGEDVLRQDDGSLTPVQWTSFSKGQREYQGEIRDKTRVQKSFRKKLETALDRDGMAPHEDWSGMTAILDVIRTAFSNNGAG</sequence>
<proteinExistence type="predicted"/>
<dbReference type="Proteomes" id="UP000595636">
    <property type="component" value="Chromosome"/>
</dbReference>
<name>A0A7T7I501_9ACTN</name>
<reference evidence="1 2" key="1">
    <citation type="submission" date="2020-12" db="EMBL/GenBank/DDBJ databases">
        <title>A novel species.</title>
        <authorList>
            <person name="Li K."/>
        </authorList>
    </citation>
    <scope>NUCLEOTIDE SEQUENCE [LARGE SCALE GENOMIC DNA]</scope>
    <source>
        <strain evidence="1 2">ZYC-3</strain>
    </source>
</reference>
<evidence type="ECO:0008006" key="3">
    <source>
        <dbReference type="Google" id="ProtNLM"/>
    </source>
</evidence>
<keyword evidence="2" id="KW-1185">Reference proteome</keyword>
<gene>
    <name evidence="1" type="ORF">JEQ17_17770</name>
</gene>
<evidence type="ECO:0000313" key="2">
    <source>
        <dbReference type="Proteomes" id="UP000595636"/>
    </source>
</evidence>
<evidence type="ECO:0000313" key="1">
    <source>
        <dbReference type="EMBL" id="QQM41140.1"/>
    </source>
</evidence>
<organism evidence="1 2">
    <name type="scientific">Streptomyces liliifuscus</name>
    <dbReference type="NCBI Taxonomy" id="2797636"/>
    <lineage>
        <taxon>Bacteria</taxon>
        <taxon>Bacillati</taxon>
        <taxon>Actinomycetota</taxon>
        <taxon>Actinomycetes</taxon>
        <taxon>Kitasatosporales</taxon>
        <taxon>Streptomycetaceae</taxon>
        <taxon>Streptomyces</taxon>
    </lineage>
</organism>
<dbReference type="KEGG" id="slf:JEQ17_17770"/>
<protein>
    <recommendedName>
        <fullName evidence="3">HEPN/Toprim N-terminal domain-containing protein</fullName>
    </recommendedName>
</protein>
<dbReference type="RefSeq" id="WP_200396161.1">
    <property type="nucleotide sequence ID" value="NZ_CP066831.1"/>
</dbReference>
<dbReference type="EMBL" id="CP066831">
    <property type="protein sequence ID" value="QQM41140.1"/>
    <property type="molecule type" value="Genomic_DNA"/>
</dbReference>
<dbReference type="AlphaFoldDB" id="A0A7T7I501"/>
<accession>A0A7T7I501</accession>